<dbReference type="Proteomes" id="UP001556098">
    <property type="component" value="Unassembled WGS sequence"/>
</dbReference>
<keyword evidence="3" id="KW-1185">Reference proteome</keyword>
<organism evidence="2 3">
    <name type="scientific">Sulfitobacter sediminis</name>
    <dbReference type="NCBI Taxonomy" id="3234186"/>
    <lineage>
        <taxon>Bacteria</taxon>
        <taxon>Pseudomonadati</taxon>
        <taxon>Pseudomonadota</taxon>
        <taxon>Alphaproteobacteria</taxon>
        <taxon>Rhodobacterales</taxon>
        <taxon>Roseobacteraceae</taxon>
        <taxon>Sulfitobacter</taxon>
    </lineage>
</organism>
<keyword evidence="1" id="KW-1133">Transmembrane helix</keyword>
<evidence type="ECO:0000313" key="3">
    <source>
        <dbReference type="Proteomes" id="UP001556098"/>
    </source>
</evidence>
<evidence type="ECO:0000313" key="2">
    <source>
        <dbReference type="EMBL" id="MEW9918577.1"/>
    </source>
</evidence>
<sequence>MKSAIIAIASLTIILAGTLMLSLTQLWPAPEVQPAQGLLWLTPLAYFLMLAGAGGLAWGLVKKHRQ</sequence>
<evidence type="ECO:0000256" key="1">
    <source>
        <dbReference type="SAM" id="Phobius"/>
    </source>
</evidence>
<dbReference type="EMBL" id="JBFNXX010000002">
    <property type="protein sequence ID" value="MEW9918577.1"/>
    <property type="molecule type" value="Genomic_DNA"/>
</dbReference>
<protein>
    <recommendedName>
        <fullName evidence="4">DUF3955 domain-containing protein</fullName>
    </recommendedName>
</protein>
<proteinExistence type="predicted"/>
<dbReference type="RefSeq" id="WP_367876281.1">
    <property type="nucleotide sequence ID" value="NZ_JBFNXX010000002.1"/>
</dbReference>
<feature type="transmembrane region" description="Helical" evidence="1">
    <location>
        <begin position="38"/>
        <end position="61"/>
    </location>
</feature>
<keyword evidence="1" id="KW-0812">Transmembrane</keyword>
<evidence type="ECO:0008006" key="4">
    <source>
        <dbReference type="Google" id="ProtNLM"/>
    </source>
</evidence>
<name>A0ABV3RHY6_9RHOB</name>
<comment type="caution">
    <text evidence="2">The sequence shown here is derived from an EMBL/GenBank/DDBJ whole genome shotgun (WGS) entry which is preliminary data.</text>
</comment>
<reference evidence="2 3" key="1">
    <citation type="submission" date="2024-07" db="EMBL/GenBank/DDBJ databases">
        <title>Marimonas sp.nov., isolated from tidal-flat sediment.</title>
        <authorList>
            <person name="Jayan J.N."/>
            <person name="Lee S.S."/>
        </authorList>
    </citation>
    <scope>NUCLEOTIDE SEQUENCE [LARGE SCALE GENOMIC DNA]</scope>
    <source>
        <strain evidence="2 3">MJW-29</strain>
    </source>
</reference>
<keyword evidence="1" id="KW-0472">Membrane</keyword>
<accession>A0ABV3RHY6</accession>
<gene>
    <name evidence="2" type="ORF">AB2B41_03110</name>
</gene>